<evidence type="ECO:0000313" key="2">
    <source>
        <dbReference type="EMBL" id="PJC23700.1"/>
    </source>
</evidence>
<reference evidence="3" key="1">
    <citation type="submission" date="2017-09" db="EMBL/GenBank/DDBJ databases">
        <title>Depth-based differentiation of microbial function through sediment-hosted aquifers and enrichment of novel symbionts in the deep terrestrial subsurface.</title>
        <authorList>
            <person name="Probst A.J."/>
            <person name="Ladd B."/>
            <person name="Jarett J.K."/>
            <person name="Geller-Mcgrath D.E."/>
            <person name="Sieber C.M.K."/>
            <person name="Emerson J.B."/>
            <person name="Anantharaman K."/>
            <person name="Thomas B.C."/>
            <person name="Malmstrom R."/>
            <person name="Stieglmeier M."/>
            <person name="Klingl A."/>
            <person name="Woyke T."/>
            <person name="Ryan C.M."/>
            <person name="Banfield J.F."/>
        </authorList>
    </citation>
    <scope>NUCLEOTIDE SEQUENCE [LARGE SCALE GENOMIC DNA]</scope>
</reference>
<dbReference type="EMBL" id="PFSJ01000017">
    <property type="protein sequence ID" value="PJC23700.1"/>
    <property type="molecule type" value="Genomic_DNA"/>
</dbReference>
<comment type="caution">
    <text evidence="2">The sequence shown here is derived from an EMBL/GenBank/DDBJ whole genome shotgun (WGS) entry which is preliminary data.</text>
</comment>
<dbReference type="AlphaFoldDB" id="A0A2M8ELV3"/>
<dbReference type="PANTHER" id="PTHR11106">
    <property type="entry name" value="GANGLIOSIDE INDUCED DIFFERENTIATION ASSOCIATED PROTEIN 2-RELATED"/>
    <property type="match status" value="1"/>
</dbReference>
<organism evidence="2 3">
    <name type="scientific">candidate division WWE3 bacterium CG_4_9_14_0_2_um_filter_35_11</name>
    <dbReference type="NCBI Taxonomy" id="1975077"/>
    <lineage>
        <taxon>Bacteria</taxon>
        <taxon>Katanobacteria</taxon>
    </lineage>
</organism>
<dbReference type="PROSITE" id="PS51154">
    <property type="entry name" value="MACRO"/>
    <property type="match status" value="1"/>
</dbReference>
<feature type="domain" description="Macro" evidence="1">
    <location>
        <begin position="1"/>
        <end position="176"/>
    </location>
</feature>
<dbReference type="SUPFAM" id="SSF52949">
    <property type="entry name" value="Macro domain-like"/>
    <property type="match status" value="1"/>
</dbReference>
<evidence type="ECO:0000313" key="3">
    <source>
        <dbReference type="Proteomes" id="UP000229756"/>
    </source>
</evidence>
<name>A0A2M8ELV3_UNCKA</name>
<dbReference type="InterPro" id="IPR002589">
    <property type="entry name" value="Macro_dom"/>
</dbReference>
<protein>
    <recommendedName>
        <fullName evidence="1">Macro domain-containing protein</fullName>
    </recommendedName>
</protein>
<dbReference type="Gene3D" id="3.40.220.10">
    <property type="entry name" value="Leucine Aminopeptidase, subunit E, domain 1"/>
    <property type="match status" value="1"/>
</dbReference>
<dbReference type="SMART" id="SM00506">
    <property type="entry name" value="A1pp"/>
    <property type="match status" value="1"/>
</dbReference>
<dbReference type="Pfam" id="PF01661">
    <property type="entry name" value="Macro"/>
    <property type="match status" value="1"/>
</dbReference>
<proteinExistence type="predicted"/>
<dbReference type="Proteomes" id="UP000229756">
    <property type="component" value="Unassembled WGS sequence"/>
</dbReference>
<gene>
    <name evidence="2" type="ORF">CO058_02080</name>
</gene>
<evidence type="ECO:0000259" key="1">
    <source>
        <dbReference type="PROSITE" id="PS51154"/>
    </source>
</evidence>
<sequence length="176" mass="19792">MTKHMKTGHSRSMVTIFCEDITLANTDAIVNSANRSLIAGSGVCGEIFRKAGKPELEQECIEIRNTLSTKWLPIGGVIVTKPYNLKCNHIIHTVAPKNYVDDSKLLELPFINSLKMAKSLGCKSIAFPAIGGGINGFSLRKVARICKRVFEKSELDIYIYINSNERLIEFKKYYYR</sequence>
<dbReference type="InterPro" id="IPR043472">
    <property type="entry name" value="Macro_dom-like"/>
</dbReference>
<accession>A0A2M8ELV3</accession>